<name>A0A3B0TYF3_9ZZZZ</name>
<dbReference type="AlphaFoldDB" id="A0A3B0TYF3"/>
<evidence type="ECO:0000313" key="2">
    <source>
        <dbReference type="EMBL" id="VAW19392.1"/>
    </source>
</evidence>
<accession>A0A3B0TYF3</accession>
<dbReference type="EMBL" id="UOEP01000098">
    <property type="protein sequence ID" value="VAW19392.1"/>
    <property type="molecule type" value="Genomic_DNA"/>
</dbReference>
<feature type="compositionally biased region" description="Polar residues" evidence="1">
    <location>
        <begin position="43"/>
        <end position="54"/>
    </location>
</feature>
<organism evidence="2">
    <name type="scientific">hydrothermal vent metagenome</name>
    <dbReference type="NCBI Taxonomy" id="652676"/>
    <lineage>
        <taxon>unclassified sequences</taxon>
        <taxon>metagenomes</taxon>
        <taxon>ecological metagenomes</taxon>
    </lineage>
</organism>
<sequence length="69" mass="7416">MKKEGQPPQTTGNGKISRKEALKKAGKYAAFTAASMLTILSPKESQASSANPSLLPSWRLKSNIKDAVR</sequence>
<evidence type="ECO:0000256" key="1">
    <source>
        <dbReference type="SAM" id="MobiDB-lite"/>
    </source>
</evidence>
<proteinExistence type="predicted"/>
<feature type="region of interest" description="Disordered" evidence="1">
    <location>
        <begin position="43"/>
        <end position="69"/>
    </location>
</feature>
<gene>
    <name evidence="2" type="ORF">MNBD_BACTEROID01-688</name>
</gene>
<protein>
    <submittedName>
        <fullName evidence="2">Uncharacterized protein</fullName>
    </submittedName>
</protein>
<reference evidence="2" key="1">
    <citation type="submission" date="2018-06" db="EMBL/GenBank/DDBJ databases">
        <authorList>
            <person name="Zhirakovskaya E."/>
        </authorList>
    </citation>
    <scope>NUCLEOTIDE SEQUENCE</scope>
</reference>